<reference evidence="2" key="1">
    <citation type="journal article" date="2019" name="Int. J. Syst. Evol. Microbiol.">
        <title>The Global Catalogue of Microorganisms (GCM) 10K type strain sequencing project: providing services to taxonomists for standard genome sequencing and annotation.</title>
        <authorList>
            <consortium name="The Broad Institute Genomics Platform"/>
            <consortium name="The Broad Institute Genome Sequencing Center for Infectious Disease"/>
            <person name="Wu L."/>
            <person name="Ma J."/>
        </authorList>
    </citation>
    <scope>NUCLEOTIDE SEQUENCE [LARGE SCALE GENOMIC DNA]</scope>
    <source>
        <strain evidence="2">JCM 16221</strain>
    </source>
</reference>
<dbReference type="EMBL" id="BAAARA010000021">
    <property type="protein sequence ID" value="GAA2361122.1"/>
    <property type="molecule type" value="Genomic_DNA"/>
</dbReference>
<sequence>MPLQRWTMIRKLVDSKPARRAGMGSRTAARNSENIFRGIDIREWRGWRHSRSESPKVRFAAPGNRTAAHLVVPAVADLDAVVPSYGAALQDEAVAAWMLPEPDSFA</sequence>
<gene>
    <name evidence="1" type="ORF">GCM10009854_45480</name>
</gene>
<dbReference type="Proteomes" id="UP001501218">
    <property type="component" value="Unassembled WGS sequence"/>
</dbReference>
<comment type="caution">
    <text evidence="1">The sequence shown here is derived from an EMBL/GenBank/DDBJ whole genome shotgun (WGS) entry which is preliminary data.</text>
</comment>
<evidence type="ECO:0000313" key="2">
    <source>
        <dbReference type="Proteomes" id="UP001501218"/>
    </source>
</evidence>
<accession>A0ABP5TT83</accession>
<dbReference type="RefSeq" id="WP_344136667.1">
    <property type="nucleotide sequence ID" value="NZ_BAAARA010000021.1"/>
</dbReference>
<name>A0ABP5TT83_9PSEU</name>
<evidence type="ECO:0000313" key="1">
    <source>
        <dbReference type="EMBL" id="GAA2361122.1"/>
    </source>
</evidence>
<proteinExistence type="predicted"/>
<keyword evidence="2" id="KW-1185">Reference proteome</keyword>
<organism evidence="1 2">
    <name type="scientific">Saccharopolyspora halophila</name>
    <dbReference type="NCBI Taxonomy" id="405551"/>
    <lineage>
        <taxon>Bacteria</taxon>
        <taxon>Bacillati</taxon>
        <taxon>Actinomycetota</taxon>
        <taxon>Actinomycetes</taxon>
        <taxon>Pseudonocardiales</taxon>
        <taxon>Pseudonocardiaceae</taxon>
        <taxon>Saccharopolyspora</taxon>
    </lineage>
</organism>
<protein>
    <submittedName>
        <fullName evidence="1">Uncharacterized protein</fullName>
    </submittedName>
</protein>